<dbReference type="PROSITE" id="PS00107">
    <property type="entry name" value="PROTEIN_KINASE_ATP"/>
    <property type="match status" value="1"/>
</dbReference>
<evidence type="ECO:0000256" key="2">
    <source>
        <dbReference type="ARBA" id="ARBA00030237"/>
    </source>
</evidence>
<reference evidence="5" key="1">
    <citation type="submission" date="2022-07" db="EMBL/GenBank/DDBJ databases">
        <title>Fungi with potential for degradation of polypropylene.</title>
        <authorList>
            <person name="Gostincar C."/>
        </authorList>
    </citation>
    <scope>NUCLEOTIDE SEQUENCE</scope>
    <source>
        <strain evidence="5">EXF-13308</strain>
    </source>
</reference>
<dbReference type="Pfam" id="PF00069">
    <property type="entry name" value="Pkinase"/>
    <property type="match status" value="1"/>
</dbReference>
<dbReference type="EMBL" id="JANBVO010000007">
    <property type="protein sequence ID" value="KAJ9150752.1"/>
    <property type="molecule type" value="Genomic_DNA"/>
</dbReference>
<dbReference type="Gene3D" id="1.10.510.10">
    <property type="entry name" value="Transferase(Phosphotransferase) domain 1"/>
    <property type="match status" value="1"/>
</dbReference>
<evidence type="ECO:0000259" key="4">
    <source>
        <dbReference type="PROSITE" id="PS50011"/>
    </source>
</evidence>
<dbReference type="InterPro" id="IPR011009">
    <property type="entry name" value="Kinase-like_dom_sf"/>
</dbReference>
<comment type="subcellular location">
    <subcellularLocation>
        <location evidence="1">Preautophagosomal structure membrane</location>
        <topology evidence="1">Peripheral membrane protein</topology>
    </subcellularLocation>
</comment>
<dbReference type="GO" id="GO:0034045">
    <property type="term" value="C:phagophore assembly site membrane"/>
    <property type="evidence" value="ECO:0007669"/>
    <property type="project" value="UniProtKB-SubCell"/>
</dbReference>
<accession>A0AA38VTF2</accession>
<feature type="domain" description="Protein kinase" evidence="4">
    <location>
        <begin position="14"/>
        <end position="133"/>
    </location>
</feature>
<dbReference type="GO" id="GO:0004674">
    <property type="term" value="F:protein serine/threonine kinase activity"/>
    <property type="evidence" value="ECO:0007669"/>
    <property type="project" value="InterPro"/>
</dbReference>
<dbReference type="InterPro" id="IPR000719">
    <property type="entry name" value="Prot_kinase_dom"/>
</dbReference>
<comment type="caution">
    <text evidence="5">The sequence shown here is derived from an EMBL/GenBank/DDBJ whole genome shotgun (WGS) entry which is preliminary data.</text>
</comment>
<dbReference type="AlphaFoldDB" id="A0AA38VTF2"/>
<keyword evidence="3" id="KW-0067">ATP-binding</keyword>
<dbReference type="InterPro" id="IPR017441">
    <property type="entry name" value="Protein_kinase_ATP_BS"/>
</dbReference>
<evidence type="ECO:0000313" key="6">
    <source>
        <dbReference type="Proteomes" id="UP001174694"/>
    </source>
</evidence>
<dbReference type="PROSITE" id="PS50011">
    <property type="entry name" value="PROTEIN_KINASE_DOM"/>
    <property type="match status" value="1"/>
</dbReference>
<keyword evidence="3" id="KW-0547">Nucleotide-binding</keyword>
<evidence type="ECO:0000313" key="5">
    <source>
        <dbReference type="EMBL" id="KAJ9150752.1"/>
    </source>
</evidence>
<dbReference type="GO" id="GO:0010506">
    <property type="term" value="P:regulation of autophagy"/>
    <property type="evidence" value="ECO:0007669"/>
    <property type="project" value="InterPro"/>
</dbReference>
<dbReference type="PANTHER" id="PTHR24348">
    <property type="entry name" value="SERINE/THREONINE-PROTEIN KINASE UNC-51-RELATED"/>
    <property type="match status" value="1"/>
</dbReference>
<keyword evidence="6" id="KW-1185">Reference proteome</keyword>
<evidence type="ECO:0000256" key="3">
    <source>
        <dbReference type="PROSITE-ProRule" id="PRU10141"/>
    </source>
</evidence>
<sequence length="133" mass="14940">MPALLFGHGGPYLVDYRAMLGSGSYADVYRGVRTASGQPLAFKHLRLPYVTPQCTPEDRPSLYPEEVCILEDCQHGNIVKWTSFVERPRVLVTELVEPGCIHSAHVDTVEKQIRLLKQMLEVLIYLHAKGVAH</sequence>
<dbReference type="InterPro" id="IPR045269">
    <property type="entry name" value="Atg1-like"/>
</dbReference>
<proteinExistence type="predicted"/>
<feature type="binding site" evidence="3">
    <location>
        <position position="43"/>
    </location>
    <ligand>
        <name>ATP</name>
        <dbReference type="ChEBI" id="CHEBI:30616"/>
    </ligand>
</feature>
<dbReference type="GO" id="GO:0005524">
    <property type="term" value="F:ATP binding"/>
    <property type="evidence" value="ECO:0007669"/>
    <property type="project" value="UniProtKB-UniRule"/>
</dbReference>
<organism evidence="5 6">
    <name type="scientific">Pleurostoma richardsiae</name>
    <dbReference type="NCBI Taxonomy" id="41990"/>
    <lineage>
        <taxon>Eukaryota</taxon>
        <taxon>Fungi</taxon>
        <taxon>Dikarya</taxon>
        <taxon>Ascomycota</taxon>
        <taxon>Pezizomycotina</taxon>
        <taxon>Sordariomycetes</taxon>
        <taxon>Sordariomycetidae</taxon>
        <taxon>Calosphaeriales</taxon>
        <taxon>Pleurostomataceae</taxon>
        <taxon>Pleurostoma</taxon>
    </lineage>
</organism>
<gene>
    <name evidence="5" type="ORF">NKR23_g3539</name>
</gene>
<dbReference type="SUPFAM" id="SSF56112">
    <property type="entry name" value="Protein kinase-like (PK-like)"/>
    <property type="match status" value="1"/>
</dbReference>
<protein>
    <recommendedName>
        <fullName evidence="2">Autophagy-related protein 1</fullName>
    </recommendedName>
</protein>
<dbReference type="Proteomes" id="UP001174694">
    <property type="component" value="Unassembled WGS sequence"/>
</dbReference>
<name>A0AA38VTF2_9PEZI</name>
<evidence type="ECO:0000256" key="1">
    <source>
        <dbReference type="ARBA" id="ARBA00004623"/>
    </source>
</evidence>